<dbReference type="GO" id="GO:0009246">
    <property type="term" value="P:enterobacterial common antigen biosynthetic process"/>
    <property type="evidence" value="ECO:0007669"/>
    <property type="project" value="TreeGrafter"/>
</dbReference>
<dbReference type="OrthoDB" id="9810469at2"/>
<keyword evidence="5 7" id="KW-1133">Transmembrane helix</keyword>
<dbReference type="GO" id="GO:0016413">
    <property type="term" value="F:O-acetyltransferase activity"/>
    <property type="evidence" value="ECO:0007669"/>
    <property type="project" value="TreeGrafter"/>
</dbReference>
<feature type="transmembrane region" description="Helical" evidence="7">
    <location>
        <begin position="132"/>
        <end position="151"/>
    </location>
</feature>
<dbReference type="PANTHER" id="PTHR40074:SF2">
    <property type="entry name" value="O-ACETYLTRANSFERASE WECH"/>
    <property type="match status" value="1"/>
</dbReference>
<evidence type="ECO:0000256" key="1">
    <source>
        <dbReference type="ARBA" id="ARBA00004651"/>
    </source>
</evidence>
<comment type="subcellular location">
    <subcellularLocation>
        <location evidence="1">Cell membrane</location>
        <topology evidence="1">Multi-pass membrane protein</topology>
    </subcellularLocation>
</comment>
<evidence type="ECO:0000259" key="8">
    <source>
        <dbReference type="Pfam" id="PF01757"/>
    </source>
</evidence>
<dbReference type="AlphaFoldDB" id="A0A081P4W2"/>
<evidence type="ECO:0000256" key="6">
    <source>
        <dbReference type="ARBA" id="ARBA00023136"/>
    </source>
</evidence>
<evidence type="ECO:0000256" key="4">
    <source>
        <dbReference type="ARBA" id="ARBA00022692"/>
    </source>
</evidence>
<dbReference type="RefSeq" id="WP_036682301.1">
    <property type="nucleotide sequence ID" value="NZ_JNVM01000010.1"/>
</dbReference>
<comment type="caution">
    <text evidence="9">The sequence shown here is derived from an EMBL/GenBank/DDBJ whole genome shotgun (WGS) entry which is preliminary data.</text>
</comment>
<feature type="transmembrane region" description="Helical" evidence="7">
    <location>
        <begin position="43"/>
        <end position="65"/>
    </location>
</feature>
<protein>
    <submittedName>
        <fullName evidence="9">Acyltransferase</fullName>
    </submittedName>
</protein>
<name>A0A081P4W2_9BACL</name>
<comment type="similarity">
    <text evidence="2">Belongs to the acyltransferase 3 family.</text>
</comment>
<sequence length="366" mass="42555">MDNLMKNNRIIYIDMLRIISILAVIILHITADLLTRTNDFNTISWWISNVLNSVARFAVPVFFMISGAMILRTKVTSYREFYKKRILPLAIPLVSWSLIYDAYNQYFILKSNLAILQFFTDFVYRLIVDRNYIHLWFLYAIIAIYVTVPLVSRLVKACSEKELRYYLTLWFAISIVYRFITDLVFRVASESIYIPILNIPLFMGYLGYFILGYYLFHYELPAKVKSLLFNIGVLSFFVTPVATYFASFYSGVLDEMFYGNYSITTFFMAVGLFLYFQEKNSVLGEKLNYKIQRLIGSIAKASFSIYLIHLLVELTISRRVESEGSAPETVFTLLLNLGMVFVISYIVVKLLNLNKFVTRLLFGGRG</sequence>
<feature type="domain" description="Acyltransferase 3" evidence="8">
    <location>
        <begin position="11"/>
        <end position="345"/>
    </location>
</feature>
<evidence type="ECO:0000256" key="7">
    <source>
        <dbReference type="SAM" id="Phobius"/>
    </source>
</evidence>
<evidence type="ECO:0000256" key="5">
    <source>
        <dbReference type="ARBA" id="ARBA00022989"/>
    </source>
</evidence>
<keyword evidence="6 7" id="KW-0472">Membrane</keyword>
<evidence type="ECO:0000256" key="3">
    <source>
        <dbReference type="ARBA" id="ARBA00022475"/>
    </source>
</evidence>
<evidence type="ECO:0000313" key="10">
    <source>
        <dbReference type="Proteomes" id="UP000028123"/>
    </source>
</evidence>
<gene>
    <name evidence="9" type="ORF">ET33_03195</name>
</gene>
<dbReference type="GO" id="GO:0005886">
    <property type="term" value="C:plasma membrane"/>
    <property type="evidence" value="ECO:0007669"/>
    <property type="project" value="UniProtKB-SubCell"/>
</dbReference>
<keyword evidence="9" id="KW-0808">Transferase</keyword>
<feature type="transmembrane region" description="Helical" evidence="7">
    <location>
        <begin position="192"/>
        <end position="215"/>
    </location>
</feature>
<feature type="transmembrane region" description="Helical" evidence="7">
    <location>
        <begin position="12"/>
        <end position="31"/>
    </location>
</feature>
<dbReference type="Proteomes" id="UP000028123">
    <property type="component" value="Unassembled WGS sequence"/>
</dbReference>
<keyword evidence="4 7" id="KW-0812">Transmembrane</keyword>
<proteinExistence type="inferred from homology"/>
<evidence type="ECO:0000313" key="9">
    <source>
        <dbReference type="EMBL" id="KEQ25735.1"/>
    </source>
</evidence>
<feature type="transmembrane region" description="Helical" evidence="7">
    <location>
        <begin position="86"/>
        <end position="103"/>
    </location>
</feature>
<feature type="transmembrane region" description="Helical" evidence="7">
    <location>
        <begin position="163"/>
        <end position="180"/>
    </location>
</feature>
<dbReference type="PANTHER" id="PTHR40074">
    <property type="entry name" value="O-ACETYLTRANSFERASE WECH"/>
    <property type="match status" value="1"/>
</dbReference>
<keyword evidence="3" id="KW-1003">Cell membrane</keyword>
<dbReference type="eggNOG" id="COG3274">
    <property type="taxonomic scope" value="Bacteria"/>
</dbReference>
<reference evidence="9 10" key="1">
    <citation type="submission" date="2014-06" db="EMBL/GenBank/DDBJ databases">
        <title>Draft genome sequence of Paenibacillus sp. MSt1.</title>
        <authorList>
            <person name="Aw Y.K."/>
            <person name="Ong K.S."/>
            <person name="Gan H.M."/>
            <person name="Lee S.M."/>
        </authorList>
    </citation>
    <scope>NUCLEOTIDE SEQUENCE [LARGE SCALE GENOMIC DNA]</scope>
    <source>
        <strain evidence="9 10">MSt1</strain>
    </source>
</reference>
<feature type="transmembrane region" description="Helical" evidence="7">
    <location>
        <begin position="297"/>
        <end position="317"/>
    </location>
</feature>
<feature type="transmembrane region" description="Helical" evidence="7">
    <location>
        <begin position="258"/>
        <end position="276"/>
    </location>
</feature>
<evidence type="ECO:0000256" key="2">
    <source>
        <dbReference type="ARBA" id="ARBA00007400"/>
    </source>
</evidence>
<feature type="transmembrane region" description="Helical" evidence="7">
    <location>
        <begin position="329"/>
        <end position="351"/>
    </location>
</feature>
<dbReference type="InterPro" id="IPR002656">
    <property type="entry name" value="Acyl_transf_3_dom"/>
</dbReference>
<dbReference type="EMBL" id="JNVM01000010">
    <property type="protein sequence ID" value="KEQ25735.1"/>
    <property type="molecule type" value="Genomic_DNA"/>
</dbReference>
<keyword evidence="9" id="KW-0012">Acyltransferase</keyword>
<accession>A0A081P4W2</accession>
<feature type="transmembrane region" description="Helical" evidence="7">
    <location>
        <begin position="227"/>
        <end position="246"/>
    </location>
</feature>
<keyword evidence="10" id="KW-1185">Reference proteome</keyword>
<dbReference type="Pfam" id="PF01757">
    <property type="entry name" value="Acyl_transf_3"/>
    <property type="match status" value="1"/>
</dbReference>
<organism evidence="9 10">
    <name type="scientific">Paenibacillus tyrfis</name>
    <dbReference type="NCBI Taxonomy" id="1501230"/>
    <lineage>
        <taxon>Bacteria</taxon>
        <taxon>Bacillati</taxon>
        <taxon>Bacillota</taxon>
        <taxon>Bacilli</taxon>
        <taxon>Bacillales</taxon>
        <taxon>Paenibacillaceae</taxon>
        <taxon>Paenibacillus</taxon>
    </lineage>
</organism>